<dbReference type="EMBL" id="JALMLT010000002">
    <property type="protein sequence ID" value="MDT8758476.1"/>
    <property type="molecule type" value="Genomic_DNA"/>
</dbReference>
<dbReference type="SUPFAM" id="SSF63829">
    <property type="entry name" value="Calcium-dependent phosphotriesterase"/>
    <property type="match status" value="1"/>
</dbReference>
<name>A0ABU3N4P3_9SPHN</name>
<dbReference type="InterPro" id="IPR011041">
    <property type="entry name" value="Quinoprot_gluc/sorb_DH_b-prop"/>
</dbReference>
<protein>
    <submittedName>
        <fullName evidence="1">Uncharacterized protein</fullName>
    </submittedName>
</protein>
<reference evidence="1" key="1">
    <citation type="submission" date="2022-04" db="EMBL/GenBank/DDBJ databases">
        <title>Tomato heritable bacteria conferring resistance against bacterial wilt.</title>
        <authorList>
            <person name="Yin J."/>
        </authorList>
    </citation>
    <scope>NUCLEOTIDE SEQUENCE</scope>
    <source>
        <strain evidence="1">Cra20</strain>
    </source>
</reference>
<dbReference type="SUPFAM" id="SSF50952">
    <property type="entry name" value="Soluble quinoprotein glucose dehydrogenase"/>
    <property type="match status" value="1"/>
</dbReference>
<organism evidence="1">
    <name type="scientific">Sphingomonas psychrotolerans</name>
    <dbReference type="NCBI Taxonomy" id="1327635"/>
    <lineage>
        <taxon>Bacteria</taxon>
        <taxon>Pseudomonadati</taxon>
        <taxon>Pseudomonadota</taxon>
        <taxon>Alphaproteobacteria</taxon>
        <taxon>Sphingomonadales</taxon>
        <taxon>Sphingomonadaceae</taxon>
        <taxon>Sphingomonas</taxon>
    </lineage>
</organism>
<comment type="caution">
    <text evidence="1">The sequence shown here is derived from an EMBL/GenBank/DDBJ whole genome shotgun (WGS) entry which is preliminary data.</text>
</comment>
<accession>A0ABU3N4P3</accession>
<proteinExistence type="predicted"/>
<evidence type="ECO:0000313" key="1">
    <source>
        <dbReference type="EMBL" id="MDT8758476.1"/>
    </source>
</evidence>
<dbReference type="PANTHER" id="PTHR35580:SF1">
    <property type="entry name" value="PHYTASE-LIKE DOMAIN-CONTAINING PROTEIN"/>
    <property type="match status" value="1"/>
</dbReference>
<dbReference type="InterPro" id="IPR052918">
    <property type="entry name" value="Motility_Chemotaxis_Reg"/>
</dbReference>
<gene>
    <name evidence="1" type="ORF">MZO42_07185</name>
</gene>
<dbReference type="PANTHER" id="PTHR35580">
    <property type="entry name" value="CELL SURFACE GLYCOPROTEIN (S-LAYER PROTEIN)-LIKE PROTEIN"/>
    <property type="match status" value="1"/>
</dbReference>
<sequence>MTVNFSGSLMGLGLLTGDSSVFSLATNTIAFDSKAVRTAKAQFTLAETTPPWKEATSGKSASSQLISILASKTLIDKTGGSTEILPDDVRTSFTAYKALEKLRVLAEAATVKTATTAQRAQYEKAFAKGLTDLQTYLTTAPSDKVNLSFGKPSSTAQSAKLAASHAYETKGDGLVKLRSDALPGLTGQEQFSVNVTRGSQTETFTVDLSQGTQPPTLDSVVSQLNSAISATPMMKPDGTVMTDADGNTVSRWGARFKPVYADGKWGMKLDTPDGLEQVSLDQIGAKDSLVVATGQTALDAPTATQVFRLNEPNGANTRVSMGTISALDRDATAQNTLAGKTTTVTTTTTDMDGKIKTSTTKTSDVHASTDAAAIVTDAQGNSYVVGTTAGDLGANQSDGDNNLFLTKMDGAGNVVWQRSLGASGSSTGAAVSIGADGSIVVAGTVTGSFNGVTSTDGDMVVAKYAANGDEKFSTVVRAIGTDAAKAVTVGSDGSVYVGGRVSSGNGDAFVARIDANGKLAERRTLSGAGYDSINALAMDNDGNLLAVVNQDGNASVRKMSASALSTDLGSIDLGTADVRAIAVAADGTIAVGGATSNALNGAQVNGKSADRDGFVARIDSALAGASVTYLGSAADDQVDSIAFMGNDLYAGGRTTGDLAAPRRGPTDGFVARIDVATGAIASKNQFGQALLRTEPVRIAADKGGANSISALGFGRGTINPAVSEKVTTQTTMRPGDYFSFKADNGAVRKVTIEAGDTLKTIATRMQGMLGASKGSVTATAVDGVQQLRITMKAGHELELIPGGTDTDALAKLGIEPQRIATQATLPASAPKVRPGGNFGMDLTDALSLSTLDNAKVAMKKVEEAISMTQTAYRSLYWDDGKARMVDGVKNTATGRQSTARESAQLANYQAALNRLNSGAPSTLGF</sequence>